<organism evidence="8 9">
    <name type="scientific">Oceanicella actignis</name>
    <dbReference type="NCBI Taxonomy" id="1189325"/>
    <lineage>
        <taxon>Bacteria</taxon>
        <taxon>Pseudomonadati</taxon>
        <taxon>Pseudomonadota</taxon>
        <taxon>Alphaproteobacteria</taxon>
        <taxon>Rhodobacterales</taxon>
        <taxon>Paracoccaceae</taxon>
        <taxon>Oceanicella</taxon>
    </lineage>
</organism>
<evidence type="ECO:0000256" key="4">
    <source>
        <dbReference type="ARBA" id="ARBA00023098"/>
    </source>
</evidence>
<evidence type="ECO:0000256" key="5">
    <source>
        <dbReference type="ARBA" id="ARBA00023315"/>
    </source>
</evidence>
<keyword evidence="2" id="KW-0444">Lipid biosynthesis</keyword>
<evidence type="ECO:0000256" key="2">
    <source>
        <dbReference type="ARBA" id="ARBA00022516"/>
    </source>
</evidence>
<dbReference type="SMART" id="SM00563">
    <property type="entry name" value="PlsC"/>
    <property type="match status" value="1"/>
</dbReference>
<proteinExistence type="predicted"/>
<evidence type="ECO:0000256" key="1">
    <source>
        <dbReference type="ARBA" id="ARBA00005189"/>
    </source>
</evidence>
<keyword evidence="6" id="KW-0812">Transmembrane</keyword>
<protein>
    <submittedName>
        <fullName evidence="8">1-acyl-sn-glycerol-3-phosphate acyltransferase</fullName>
    </submittedName>
</protein>
<evidence type="ECO:0000256" key="3">
    <source>
        <dbReference type="ARBA" id="ARBA00022679"/>
    </source>
</evidence>
<keyword evidence="3 8" id="KW-0808">Transferase</keyword>
<sequence length="289" mass="32223">MSDAPASPAWNGRAPEPAPRAPLWRQAWGWARIAALALATAAALGLYASCKAVERVFPRFDGRWRVQTGWARLAARMLGLRVRRVGRPMREGGALVSNHVSWTDIIVLRAAARVTFVAKAEVASWPGVGLIARITDTVFVERRRAAARRQEAELRARMRRGERLVFFPEGTSTDGLRVLPFKSTLFAAFLSDELRAHVRVQPVTLAYRPDPASGLPAHFFGWWGDMDMLSHLKALCMLRHGGQVTVMFHQPVRAADFDDRKRLARICHEEVLAGLRQALPDAPEPIADR</sequence>
<dbReference type="SUPFAM" id="SSF69593">
    <property type="entry name" value="Glycerol-3-phosphate (1)-acyltransferase"/>
    <property type="match status" value="1"/>
</dbReference>
<dbReference type="GO" id="GO:0006654">
    <property type="term" value="P:phosphatidic acid biosynthetic process"/>
    <property type="evidence" value="ECO:0007669"/>
    <property type="project" value="TreeGrafter"/>
</dbReference>
<evidence type="ECO:0000256" key="6">
    <source>
        <dbReference type="SAM" id="Phobius"/>
    </source>
</evidence>
<dbReference type="InterPro" id="IPR002123">
    <property type="entry name" value="Plipid/glycerol_acylTrfase"/>
</dbReference>
<dbReference type="Proteomes" id="UP000184066">
    <property type="component" value="Unassembled WGS sequence"/>
</dbReference>
<accession>A0A1M7RUE1</accession>
<dbReference type="EMBL" id="FRDL01000001">
    <property type="protein sequence ID" value="SHN49642.1"/>
    <property type="molecule type" value="Genomic_DNA"/>
</dbReference>
<feature type="domain" description="Phospholipid/glycerol acyltransferase" evidence="7">
    <location>
        <begin position="93"/>
        <end position="208"/>
    </location>
</feature>
<dbReference type="RefSeq" id="WP_072745732.1">
    <property type="nucleotide sequence ID" value="NZ_FOHL01000002.1"/>
</dbReference>
<keyword evidence="5 8" id="KW-0012">Acyltransferase</keyword>
<dbReference type="Pfam" id="PF01553">
    <property type="entry name" value="Acyltransferase"/>
    <property type="match status" value="1"/>
</dbReference>
<feature type="transmembrane region" description="Helical" evidence="6">
    <location>
        <begin position="29"/>
        <end position="50"/>
    </location>
</feature>
<reference evidence="8 9" key="1">
    <citation type="submission" date="2016-12" db="EMBL/GenBank/DDBJ databases">
        <authorList>
            <person name="Song W.-J."/>
            <person name="Kurnit D.M."/>
        </authorList>
    </citation>
    <scope>NUCLEOTIDE SEQUENCE [LARGE SCALE GENOMIC DNA]</scope>
    <source>
        <strain evidence="8 9">CGMCC 1.10808</strain>
    </source>
</reference>
<keyword evidence="6" id="KW-1133">Transmembrane helix</keyword>
<keyword evidence="4" id="KW-0443">Lipid metabolism</keyword>
<evidence type="ECO:0000313" key="9">
    <source>
        <dbReference type="Proteomes" id="UP000184066"/>
    </source>
</evidence>
<dbReference type="OrthoDB" id="9806880at2"/>
<gene>
    <name evidence="8" type="ORF">SAMN05216200_101128</name>
</gene>
<dbReference type="STRING" id="1189325.SAMN04488119_102390"/>
<evidence type="ECO:0000313" key="8">
    <source>
        <dbReference type="EMBL" id="SHN49642.1"/>
    </source>
</evidence>
<keyword evidence="9" id="KW-1185">Reference proteome</keyword>
<dbReference type="PANTHER" id="PTHR10434:SF64">
    <property type="entry name" value="1-ACYL-SN-GLYCEROL-3-PHOSPHATE ACYLTRANSFERASE-RELATED"/>
    <property type="match status" value="1"/>
</dbReference>
<dbReference type="PANTHER" id="PTHR10434">
    <property type="entry name" value="1-ACYL-SN-GLYCEROL-3-PHOSPHATE ACYLTRANSFERASE"/>
    <property type="match status" value="1"/>
</dbReference>
<dbReference type="CDD" id="cd07989">
    <property type="entry name" value="LPLAT_AGPAT-like"/>
    <property type="match status" value="1"/>
</dbReference>
<keyword evidence="6" id="KW-0472">Membrane</keyword>
<comment type="pathway">
    <text evidence="1">Lipid metabolism.</text>
</comment>
<name>A0A1M7RUE1_9RHOB</name>
<dbReference type="GO" id="GO:0003841">
    <property type="term" value="F:1-acylglycerol-3-phosphate O-acyltransferase activity"/>
    <property type="evidence" value="ECO:0007669"/>
    <property type="project" value="TreeGrafter"/>
</dbReference>
<dbReference type="AlphaFoldDB" id="A0A1M7RUE1"/>
<evidence type="ECO:0000259" key="7">
    <source>
        <dbReference type="SMART" id="SM00563"/>
    </source>
</evidence>